<evidence type="ECO:0000256" key="15">
    <source>
        <dbReference type="ARBA" id="ARBA00071597"/>
    </source>
</evidence>
<dbReference type="Pfam" id="PF00856">
    <property type="entry name" value="SET"/>
    <property type="match status" value="1"/>
</dbReference>
<dbReference type="GO" id="GO:0005694">
    <property type="term" value="C:chromosome"/>
    <property type="evidence" value="ECO:0007669"/>
    <property type="project" value="UniProtKB-SubCell"/>
</dbReference>
<dbReference type="SMART" id="SM00317">
    <property type="entry name" value="SET"/>
    <property type="match status" value="1"/>
</dbReference>
<dbReference type="InterPro" id="IPR044426">
    <property type="entry name" value="Suv4-20_SET"/>
</dbReference>
<sequence length="706" mass="78948">MVAASVDASVPKMTTISSLADSHEPQTPIPTPSSQKAVHHRRFGTPKELSDNDDLATALILDSYLGFATHKMNIRHRPQRQHWDSLKQIVQDFLKHQNYEKAFNELDSGGWLKQSKNYHSKQKEQKDAVRDHIYKYLRMFDAKAGFRIEPCYRYTLEDKKGAKICSTRKWSKNEKITFLVGCIAELTREEEKQLLHSGKNDFSVMYSCRKNCAQLWLGPAAFINHDCRANCKFVATGRDTACVKVLREIEEGEEITCVYGEDFFGDNNCNCECVTCERRETGAYAKIIDQQPGEEKGYKLRETDNRLNRRKNTVEKKSSSKDDSNFSDNQMGRESESQISIAELRPKRTGMTKYDAAMIAAELSKFDASVTSETQVKSSSPPKTKLRSSDSSTTQSPQNPAVFGTRCSSKTRGFPSNGPFLPDDSGSNSSSSSSAQSDSGVDCSSSVSSGSSSSSHVPVEPINSSEESRTKGITLRSHKVLQEPKPIASPFSIPIPNLDDSLRRKSPRESYVPGSTSGYYNLETKNCTSSETLESTEGNRPMRGNLRMTFRKKRSTVLDEVIESGNSGFHEQGGSVVDRKNSSDRENSDVPFEPQYEILNFIPISPPNSTGYLVSSNEEEDGSPPPKIMKKKSKKRNKNKKKHKSKDREKTKYDLSYVDDDPPKSPFENEAAPVTSSISSNYSNVHTSMATLEKHLVGNCEKIEKL</sequence>
<feature type="compositionally biased region" description="Polar residues" evidence="16">
    <location>
        <begin position="389"/>
        <end position="399"/>
    </location>
</feature>
<protein>
    <recommendedName>
        <fullName evidence="15">Histone-lysine N-methyltransferase Suv4-20</fullName>
        <ecNumber evidence="3">2.1.1.362</ecNumber>
    </recommendedName>
</protein>
<feature type="region of interest" description="Disordered" evidence="16">
    <location>
        <begin position="563"/>
        <end position="590"/>
    </location>
</feature>
<dbReference type="GO" id="GO:0032259">
    <property type="term" value="P:methylation"/>
    <property type="evidence" value="ECO:0007669"/>
    <property type="project" value="UniProtKB-KW"/>
</dbReference>
<evidence type="ECO:0000256" key="12">
    <source>
        <dbReference type="ARBA" id="ARBA00023242"/>
    </source>
</evidence>
<dbReference type="GO" id="GO:0005634">
    <property type="term" value="C:nucleus"/>
    <property type="evidence" value="ECO:0007669"/>
    <property type="project" value="UniProtKB-SubCell"/>
</dbReference>
<evidence type="ECO:0000256" key="8">
    <source>
        <dbReference type="ARBA" id="ARBA00022691"/>
    </source>
</evidence>
<feature type="region of interest" description="Disordered" evidence="16">
    <location>
        <begin position="369"/>
        <end position="544"/>
    </location>
</feature>
<comment type="catalytic activity">
    <reaction evidence="14">
        <text>N(6),N(6)-dimethyl-L-lysyl(20)-[histone H4] + S-adenosyl-L-methionine = N(6),N(6),N(6)-trimethyl-L-lysyl(20)-[histone H4] + S-adenosyl-L-homocysteine + H(+)</text>
        <dbReference type="Rhea" id="RHEA:61992"/>
        <dbReference type="Rhea" id="RHEA-COMP:15556"/>
        <dbReference type="Rhea" id="RHEA-COMP:15998"/>
        <dbReference type="ChEBI" id="CHEBI:15378"/>
        <dbReference type="ChEBI" id="CHEBI:57856"/>
        <dbReference type="ChEBI" id="CHEBI:59789"/>
        <dbReference type="ChEBI" id="CHEBI:61961"/>
        <dbReference type="ChEBI" id="CHEBI:61976"/>
    </reaction>
</comment>
<evidence type="ECO:0000256" key="14">
    <source>
        <dbReference type="ARBA" id="ARBA00052814"/>
    </source>
</evidence>
<dbReference type="FunFam" id="2.170.270.10:FF:000006">
    <property type="entry name" value="Histone-lysine N-methyltransferase"/>
    <property type="match status" value="1"/>
</dbReference>
<reference evidence="18" key="1">
    <citation type="submission" date="2021-06" db="EMBL/GenBank/DDBJ databases">
        <authorList>
            <person name="Hodson N. C."/>
            <person name="Mongue J. A."/>
            <person name="Jaron S. K."/>
        </authorList>
    </citation>
    <scope>NUCLEOTIDE SEQUENCE</scope>
</reference>
<dbReference type="PROSITE" id="PS51570">
    <property type="entry name" value="SAM_MT43_SUVAR420_2"/>
    <property type="match status" value="1"/>
</dbReference>
<evidence type="ECO:0000313" key="18">
    <source>
        <dbReference type="EMBL" id="CAG7725884.1"/>
    </source>
</evidence>
<evidence type="ECO:0000313" key="19">
    <source>
        <dbReference type="Proteomes" id="UP000708208"/>
    </source>
</evidence>
<feature type="region of interest" description="Disordered" evidence="16">
    <location>
        <begin position="17"/>
        <end position="49"/>
    </location>
</feature>
<dbReference type="AlphaFoldDB" id="A0A8J2P066"/>
<evidence type="ECO:0000256" key="7">
    <source>
        <dbReference type="ARBA" id="ARBA00022679"/>
    </source>
</evidence>
<keyword evidence="12" id="KW-0539">Nucleus</keyword>
<organism evidence="18 19">
    <name type="scientific">Allacma fusca</name>
    <dbReference type="NCBI Taxonomy" id="39272"/>
    <lineage>
        <taxon>Eukaryota</taxon>
        <taxon>Metazoa</taxon>
        <taxon>Ecdysozoa</taxon>
        <taxon>Arthropoda</taxon>
        <taxon>Hexapoda</taxon>
        <taxon>Collembola</taxon>
        <taxon>Symphypleona</taxon>
        <taxon>Sminthuridae</taxon>
        <taxon>Allacma</taxon>
    </lineage>
</organism>
<evidence type="ECO:0000256" key="9">
    <source>
        <dbReference type="ARBA" id="ARBA00022853"/>
    </source>
</evidence>
<keyword evidence="9" id="KW-0156">Chromatin regulator</keyword>
<feature type="region of interest" description="Disordered" evidence="16">
    <location>
        <begin position="296"/>
        <end position="344"/>
    </location>
</feature>
<gene>
    <name evidence="18" type="ORF">AFUS01_LOCUS14823</name>
</gene>
<feature type="compositionally biased region" description="Low complexity" evidence="16">
    <location>
        <begin position="424"/>
        <end position="457"/>
    </location>
</feature>
<dbReference type="InterPro" id="IPR001214">
    <property type="entry name" value="SET_dom"/>
</dbReference>
<feature type="compositionally biased region" description="Polar residues" evidence="16">
    <location>
        <begin position="513"/>
        <end position="538"/>
    </location>
</feature>
<keyword evidence="6" id="KW-0489">Methyltransferase</keyword>
<feature type="compositionally biased region" description="Basic and acidic residues" evidence="16">
    <location>
        <begin position="296"/>
        <end position="324"/>
    </location>
</feature>
<feature type="domain" description="SET" evidence="17">
    <location>
        <begin position="149"/>
        <end position="260"/>
    </location>
</feature>
<comment type="caution">
    <text evidence="18">The sequence shown here is derived from an EMBL/GenBank/DDBJ whole genome shotgun (WGS) entry which is preliminary data.</text>
</comment>
<keyword evidence="5" id="KW-0678">Repressor</keyword>
<keyword evidence="10" id="KW-0805">Transcription regulation</keyword>
<feature type="compositionally biased region" description="Basic residues" evidence="16">
    <location>
        <begin position="628"/>
        <end position="645"/>
    </location>
</feature>
<dbReference type="InterPro" id="IPR025790">
    <property type="entry name" value="Suv4-20_animal"/>
</dbReference>
<feature type="region of interest" description="Disordered" evidence="16">
    <location>
        <begin position="612"/>
        <end position="673"/>
    </location>
</feature>
<keyword evidence="19" id="KW-1185">Reference proteome</keyword>
<evidence type="ECO:0000256" key="11">
    <source>
        <dbReference type="ARBA" id="ARBA00023163"/>
    </source>
</evidence>
<dbReference type="OrthoDB" id="6627536at2759"/>
<comment type="subcellular location">
    <subcellularLocation>
        <location evidence="2">Chromosome</location>
    </subcellularLocation>
    <subcellularLocation>
        <location evidence="1">Nucleus</location>
    </subcellularLocation>
</comment>
<keyword evidence="7" id="KW-0808">Transferase</keyword>
<feature type="compositionally biased region" description="Basic and acidic residues" evidence="16">
    <location>
        <begin position="577"/>
        <end position="588"/>
    </location>
</feature>
<evidence type="ECO:0000256" key="1">
    <source>
        <dbReference type="ARBA" id="ARBA00004123"/>
    </source>
</evidence>
<accession>A0A8J2P066</accession>
<evidence type="ECO:0000256" key="13">
    <source>
        <dbReference type="ARBA" id="ARBA00051837"/>
    </source>
</evidence>
<evidence type="ECO:0000256" key="5">
    <source>
        <dbReference type="ARBA" id="ARBA00022491"/>
    </source>
</evidence>
<dbReference type="CDD" id="cd19186">
    <property type="entry name" value="SET_Suv4-20"/>
    <property type="match status" value="1"/>
</dbReference>
<evidence type="ECO:0000256" key="4">
    <source>
        <dbReference type="ARBA" id="ARBA00022454"/>
    </source>
</evidence>
<dbReference type="GO" id="GO:0140941">
    <property type="term" value="F:histone H4K20me methyltransferase activity"/>
    <property type="evidence" value="ECO:0007669"/>
    <property type="project" value="UniProtKB-EC"/>
</dbReference>
<evidence type="ECO:0000256" key="2">
    <source>
        <dbReference type="ARBA" id="ARBA00004286"/>
    </source>
</evidence>
<proteinExistence type="predicted"/>
<dbReference type="FunFam" id="1.10.10.1700:FF:000001">
    <property type="entry name" value="Histone-lysine N-methyltransferase"/>
    <property type="match status" value="1"/>
</dbReference>
<evidence type="ECO:0000256" key="3">
    <source>
        <dbReference type="ARBA" id="ARBA00012188"/>
    </source>
</evidence>
<keyword evidence="4" id="KW-0158">Chromosome</keyword>
<evidence type="ECO:0000259" key="17">
    <source>
        <dbReference type="PROSITE" id="PS50280"/>
    </source>
</evidence>
<dbReference type="PROSITE" id="PS50280">
    <property type="entry name" value="SET"/>
    <property type="match status" value="1"/>
</dbReference>
<feature type="compositionally biased region" description="Polar residues" evidence="16">
    <location>
        <begin position="369"/>
        <end position="382"/>
    </location>
</feature>
<name>A0A8J2P066_9HEXA</name>
<keyword evidence="11" id="KW-0804">Transcription</keyword>
<evidence type="ECO:0000256" key="6">
    <source>
        <dbReference type="ARBA" id="ARBA00022603"/>
    </source>
</evidence>
<dbReference type="EMBL" id="CAJVCH010128038">
    <property type="protein sequence ID" value="CAG7725884.1"/>
    <property type="molecule type" value="Genomic_DNA"/>
</dbReference>
<dbReference type="PANTHER" id="PTHR12977:SF4">
    <property type="entry name" value="HISTONE-LYSINE N-METHYLTRANSFERASE KMT5B"/>
    <property type="match status" value="1"/>
</dbReference>
<dbReference type="EC" id="2.1.1.362" evidence="3"/>
<dbReference type="InterPro" id="IPR039977">
    <property type="entry name" value="Suv4-20/Set9"/>
</dbReference>
<keyword evidence="8" id="KW-0949">S-adenosyl-L-methionine</keyword>
<evidence type="ECO:0000256" key="16">
    <source>
        <dbReference type="SAM" id="MobiDB-lite"/>
    </source>
</evidence>
<dbReference type="Proteomes" id="UP000708208">
    <property type="component" value="Unassembled WGS sequence"/>
</dbReference>
<comment type="catalytic activity">
    <reaction evidence="13">
        <text>N(6)-methyl-L-lysyl(20)-[histone H4] + S-adenosyl-L-methionine = N(6),N(6)-dimethyl-L-lysyl(20)-[histone H4] + S-adenosyl-L-homocysteine + H(+)</text>
        <dbReference type="Rhea" id="RHEA:60348"/>
        <dbReference type="Rhea" id="RHEA-COMP:15555"/>
        <dbReference type="Rhea" id="RHEA-COMP:15556"/>
        <dbReference type="ChEBI" id="CHEBI:15378"/>
        <dbReference type="ChEBI" id="CHEBI:57856"/>
        <dbReference type="ChEBI" id="CHEBI:59789"/>
        <dbReference type="ChEBI" id="CHEBI:61929"/>
        <dbReference type="ChEBI" id="CHEBI:61976"/>
        <dbReference type="EC" id="2.1.1.362"/>
    </reaction>
</comment>
<dbReference type="PANTHER" id="PTHR12977">
    <property type="entry name" value="SUPPRESSOR OF VARIEGATION 4-20-RELATED"/>
    <property type="match status" value="1"/>
</dbReference>
<evidence type="ECO:0000256" key="10">
    <source>
        <dbReference type="ARBA" id="ARBA00023015"/>
    </source>
</evidence>